<reference evidence="6" key="1">
    <citation type="submission" date="2018-11" db="EMBL/GenBank/DDBJ databases">
        <title>Complete genome sequence of Paenibacillus sp. ML311-T8.</title>
        <authorList>
            <person name="Nam Y.-D."/>
            <person name="Kang J."/>
            <person name="Chung W.-H."/>
            <person name="Park Y.S."/>
        </authorList>
    </citation>
    <scope>NUCLEOTIDE SEQUENCE [LARGE SCALE GENOMIC DNA]</scope>
    <source>
        <strain evidence="6">ML311-T8</strain>
    </source>
</reference>
<name>A0A6B8RFS9_9BACL</name>
<dbReference type="GO" id="GO:0003700">
    <property type="term" value="F:DNA-binding transcription factor activity"/>
    <property type="evidence" value="ECO:0007669"/>
    <property type="project" value="InterPro"/>
</dbReference>
<dbReference type="PROSITE" id="PS01124">
    <property type="entry name" value="HTH_ARAC_FAMILY_2"/>
    <property type="match status" value="1"/>
</dbReference>
<dbReference type="PANTHER" id="PTHR43280">
    <property type="entry name" value="ARAC-FAMILY TRANSCRIPTIONAL REGULATOR"/>
    <property type="match status" value="1"/>
</dbReference>
<sequence>MFQIDHSRAAYTLNSFANALNQQAIAFNIHYWGIEPFHLKNPMHKHSFYEICYVIDGQGVYSDDGIQYALDTGTLFCSRPEVWHQISSPKEMYLVYVAFEVDPQQSNKEMLERFNTLYRTQHFFLPHSENTVSALLWTALIKQFESPDLLVKENIVSIAQALLLSFYTAFTEQEEKLIQLPRGKASVYLLNQAKTFIRDNLIQPLQLDTLAGYLHISGRHLSRLFTEGTGQNYVSFVQSERIKSAANLLKYTNDPIKDISEKVGFNSVHYFTKAFSGKMGQPPGEYRTEQSQL</sequence>
<keyword evidence="3" id="KW-0804">Transcription</keyword>
<dbReference type="AlphaFoldDB" id="A0A6B8RFS9"/>
<dbReference type="InterPro" id="IPR009057">
    <property type="entry name" value="Homeodomain-like_sf"/>
</dbReference>
<dbReference type="Pfam" id="PF12833">
    <property type="entry name" value="HTH_18"/>
    <property type="match status" value="1"/>
</dbReference>
<dbReference type="SUPFAM" id="SSF51215">
    <property type="entry name" value="Regulatory protein AraC"/>
    <property type="match status" value="1"/>
</dbReference>
<dbReference type="InterPro" id="IPR014710">
    <property type="entry name" value="RmlC-like_jellyroll"/>
</dbReference>
<dbReference type="Gene3D" id="2.60.120.10">
    <property type="entry name" value="Jelly Rolls"/>
    <property type="match status" value="1"/>
</dbReference>
<accession>A0A6B8RFS9</accession>
<feature type="domain" description="HTH araC/xylS-type" evidence="4">
    <location>
        <begin position="191"/>
        <end position="289"/>
    </location>
</feature>
<dbReference type="GO" id="GO:0043565">
    <property type="term" value="F:sequence-specific DNA binding"/>
    <property type="evidence" value="ECO:0007669"/>
    <property type="project" value="InterPro"/>
</dbReference>
<dbReference type="SUPFAM" id="SSF46689">
    <property type="entry name" value="Homeodomain-like"/>
    <property type="match status" value="2"/>
</dbReference>
<dbReference type="InterPro" id="IPR003313">
    <property type="entry name" value="AraC-bd"/>
</dbReference>
<evidence type="ECO:0000313" key="5">
    <source>
        <dbReference type="EMBL" id="QGQ94584.1"/>
    </source>
</evidence>
<dbReference type="RefSeq" id="WP_155699591.1">
    <property type="nucleotide sequence ID" value="NZ_CP034235.1"/>
</dbReference>
<dbReference type="OrthoDB" id="149040at2"/>
<proteinExistence type="predicted"/>
<dbReference type="PANTHER" id="PTHR43280:SF28">
    <property type="entry name" value="HTH-TYPE TRANSCRIPTIONAL ACTIVATOR RHAS"/>
    <property type="match status" value="1"/>
</dbReference>
<dbReference type="InterPro" id="IPR018060">
    <property type="entry name" value="HTH_AraC"/>
</dbReference>
<evidence type="ECO:0000256" key="2">
    <source>
        <dbReference type="ARBA" id="ARBA00023125"/>
    </source>
</evidence>
<dbReference type="Gene3D" id="1.10.10.60">
    <property type="entry name" value="Homeodomain-like"/>
    <property type="match status" value="2"/>
</dbReference>
<gene>
    <name evidence="5" type="ORF">EHS13_06630</name>
</gene>
<protein>
    <submittedName>
        <fullName evidence="5">AraC family transcriptional regulator</fullName>
    </submittedName>
</protein>
<evidence type="ECO:0000256" key="1">
    <source>
        <dbReference type="ARBA" id="ARBA00023015"/>
    </source>
</evidence>
<evidence type="ECO:0000259" key="4">
    <source>
        <dbReference type="PROSITE" id="PS01124"/>
    </source>
</evidence>
<keyword evidence="2" id="KW-0238">DNA-binding</keyword>
<evidence type="ECO:0000313" key="6">
    <source>
        <dbReference type="Proteomes" id="UP000426246"/>
    </source>
</evidence>
<dbReference type="InterPro" id="IPR020449">
    <property type="entry name" value="Tscrpt_reg_AraC-type_HTH"/>
</dbReference>
<dbReference type="Pfam" id="PF02311">
    <property type="entry name" value="AraC_binding"/>
    <property type="match status" value="1"/>
</dbReference>
<keyword evidence="6" id="KW-1185">Reference proteome</keyword>
<evidence type="ECO:0000256" key="3">
    <source>
        <dbReference type="ARBA" id="ARBA00023163"/>
    </source>
</evidence>
<dbReference type="InterPro" id="IPR037923">
    <property type="entry name" value="HTH-like"/>
</dbReference>
<dbReference type="CDD" id="cd02208">
    <property type="entry name" value="cupin_RmlC-like"/>
    <property type="match status" value="1"/>
</dbReference>
<dbReference type="SMART" id="SM00342">
    <property type="entry name" value="HTH_ARAC"/>
    <property type="match status" value="1"/>
</dbReference>
<dbReference type="Proteomes" id="UP000426246">
    <property type="component" value="Chromosome"/>
</dbReference>
<dbReference type="KEGG" id="ppsc:EHS13_06630"/>
<keyword evidence="1" id="KW-0805">Transcription regulation</keyword>
<dbReference type="PRINTS" id="PR00032">
    <property type="entry name" value="HTHARAC"/>
</dbReference>
<organism evidence="5 6">
    <name type="scientific">Paenibacillus psychroresistens</name>
    <dbReference type="NCBI Taxonomy" id="1778678"/>
    <lineage>
        <taxon>Bacteria</taxon>
        <taxon>Bacillati</taxon>
        <taxon>Bacillota</taxon>
        <taxon>Bacilli</taxon>
        <taxon>Bacillales</taxon>
        <taxon>Paenibacillaceae</taxon>
        <taxon>Paenibacillus</taxon>
    </lineage>
</organism>
<dbReference type="EMBL" id="CP034235">
    <property type="protein sequence ID" value="QGQ94584.1"/>
    <property type="molecule type" value="Genomic_DNA"/>
</dbReference>